<dbReference type="EMBL" id="CP031165">
    <property type="protein sequence ID" value="AXV06321.1"/>
    <property type="molecule type" value="Genomic_DNA"/>
</dbReference>
<evidence type="ECO:0000259" key="1">
    <source>
        <dbReference type="Pfam" id="PF12680"/>
    </source>
</evidence>
<dbReference type="InterPro" id="IPR037401">
    <property type="entry name" value="SnoaL-like"/>
</dbReference>
<reference evidence="2 3" key="1">
    <citation type="submission" date="2018-09" db="EMBL/GenBank/DDBJ databases">
        <title>Complete genome sequence of Euzebya sp. DY32-46 isolated from seawater of Pacific Ocean.</title>
        <authorList>
            <person name="Xu L."/>
            <person name="Wu Y.-H."/>
            <person name="Xu X.-W."/>
        </authorList>
    </citation>
    <scope>NUCLEOTIDE SEQUENCE [LARGE SCALE GENOMIC DNA]</scope>
    <source>
        <strain evidence="2 3">DY32-46</strain>
    </source>
</reference>
<dbReference type="OrthoDB" id="1163083at2"/>
<dbReference type="RefSeq" id="WP_114591000.1">
    <property type="nucleotide sequence ID" value="NZ_CAXIBR010000048.1"/>
</dbReference>
<dbReference type="Pfam" id="PF12680">
    <property type="entry name" value="SnoaL_2"/>
    <property type="match status" value="1"/>
</dbReference>
<dbReference type="SUPFAM" id="SSF54427">
    <property type="entry name" value="NTF2-like"/>
    <property type="match status" value="1"/>
</dbReference>
<accession>A0A346XVS4</accession>
<keyword evidence="3" id="KW-1185">Reference proteome</keyword>
<dbReference type="InterPro" id="IPR032710">
    <property type="entry name" value="NTF2-like_dom_sf"/>
</dbReference>
<dbReference type="Proteomes" id="UP000264006">
    <property type="component" value="Chromosome"/>
</dbReference>
<evidence type="ECO:0000313" key="3">
    <source>
        <dbReference type="Proteomes" id="UP000264006"/>
    </source>
</evidence>
<dbReference type="AlphaFoldDB" id="A0A346XVS4"/>
<gene>
    <name evidence="2" type="ORF">DVS28_a1629</name>
</gene>
<sequence length="138" mass="15188">MTTVTQSPHPLRALVESGNHEGIEELLHPDVQFRSPAVHTPYEGRETCLHLLGHVVEVFEDFRYVDQIDTGNRTGLVFRANVTAPDGTTKAVEGWDYLTHDEEGKITEFVVMARPLSGLIALAQAMGARLEADPVPKG</sequence>
<dbReference type="Gene3D" id="3.10.450.50">
    <property type="match status" value="1"/>
</dbReference>
<feature type="domain" description="SnoaL-like" evidence="1">
    <location>
        <begin position="14"/>
        <end position="108"/>
    </location>
</feature>
<evidence type="ECO:0000313" key="2">
    <source>
        <dbReference type="EMBL" id="AXV06321.1"/>
    </source>
</evidence>
<dbReference type="KEGG" id="euz:DVS28_a1629"/>
<proteinExistence type="predicted"/>
<protein>
    <recommendedName>
        <fullName evidence="1">SnoaL-like domain-containing protein</fullName>
    </recommendedName>
</protein>
<name>A0A346XVS4_9ACTN</name>
<organism evidence="2 3">
    <name type="scientific">Euzebya pacifica</name>
    <dbReference type="NCBI Taxonomy" id="1608957"/>
    <lineage>
        <taxon>Bacteria</taxon>
        <taxon>Bacillati</taxon>
        <taxon>Actinomycetota</taxon>
        <taxon>Nitriliruptoria</taxon>
        <taxon>Euzebyales</taxon>
    </lineage>
</organism>